<name>A0A1I6SG40_9BACI</name>
<feature type="domain" description="Rad50/SbcC-type AAA" evidence="5">
    <location>
        <begin position="9"/>
        <end position="288"/>
    </location>
</feature>
<dbReference type="Gene3D" id="3.40.50.300">
    <property type="entry name" value="P-loop containing nucleotide triphosphate hydrolases"/>
    <property type="match status" value="1"/>
</dbReference>
<evidence type="ECO:0000313" key="9">
    <source>
        <dbReference type="Proteomes" id="UP000321773"/>
    </source>
</evidence>
<dbReference type="Gene3D" id="1.10.287.510">
    <property type="entry name" value="Helix hairpin bin"/>
    <property type="match status" value="1"/>
</dbReference>
<feature type="coiled-coil region" evidence="4">
    <location>
        <begin position="405"/>
        <end position="535"/>
    </location>
</feature>
<dbReference type="Pfam" id="PF13476">
    <property type="entry name" value="AAA_23"/>
    <property type="match status" value="1"/>
</dbReference>
<dbReference type="RefSeq" id="WP_177220664.1">
    <property type="nucleotide sequence ID" value="NZ_BJWJ01000008.1"/>
</dbReference>
<sequence length="651" mass="74393">MKEIKLINLKLTNFKGVRSFELNADGQDIEVFGENGTGKTTLFDAFVWLLFDKDSQNQKDFGIKTLVDGETQHNLNHEVEATLSIDGVDLTLKKVYAEKWTRKRGSATAEHTGHTTDHFVNGVPCNKTEFTKKIAEIVSEDVFKLLTSPSYFNEQLHWTKRRDLLLEIAGDISNEDVIAESDNLVSLTALLENYSIDDLKKMIASKRKEINKQLDDIPIRIDEIHRNKADVGSLPKDEVNARILELDGLIETKTDNLNDLKNGSEVNNIKKELSDIELKLSQVENQHEQDNLADVYKLKSRSQEEQSNLSILKSKATNEMQRATDTEYNINVIKDDMAKLRAEWSDINAKELQHEDKCECPTCKQPLPQDQVEEAREKAESDFNTWKSTELESIQKQGVSNKERVATLEKELESINKNVDKIKSQIEDKEKVVAKLEKELADKQEKATPIEENEEYQKLIATKSELNDKISRINESVDKEVAKAKEEIEAFRKERNSYQAEILKFEQRERDIKRIAELEAEQKELAKAFEEQEALLFATEEFIRTKVELLEDKINSKFKHARFKLFDEQINGGLQETCVTLFDGVPYDKGLNNAAKINVGLDVIDTLSEHYGVRAVIFVDNAEAVTKLLDIDSQIISLVVSDRDKTLRIEG</sequence>
<dbReference type="AlphaFoldDB" id="A0A1I6SG40"/>
<dbReference type="Proteomes" id="UP000321773">
    <property type="component" value="Unassembled WGS sequence"/>
</dbReference>
<reference evidence="7 8" key="1">
    <citation type="submission" date="2016-10" db="EMBL/GenBank/DDBJ databases">
        <authorList>
            <person name="de Groot N.N."/>
        </authorList>
    </citation>
    <scope>NUCLEOTIDE SEQUENCE [LARGE SCALE GENOMIC DNA]</scope>
    <source>
        <strain evidence="7 8">DSM 17074</strain>
    </source>
</reference>
<dbReference type="GO" id="GO:0006302">
    <property type="term" value="P:double-strand break repair"/>
    <property type="evidence" value="ECO:0007669"/>
    <property type="project" value="InterPro"/>
</dbReference>
<dbReference type="STRING" id="306541.SAMN05421668_10925"/>
<evidence type="ECO:0000259" key="5">
    <source>
        <dbReference type="Pfam" id="PF13476"/>
    </source>
</evidence>
<dbReference type="PANTHER" id="PTHR32114:SF2">
    <property type="entry name" value="ABC TRANSPORTER ABCH.3"/>
    <property type="match status" value="1"/>
</dbReference>
<accession>A0A1I6SG40</accession>
<proteinExistence type="inferred from homology"/>
<evidence type="ECO:0000256" key="1">
    <source>
        <dbReference type="ARBA" id="ARBA00006930"/>
    </source>
</evidence>
<dbReference type="GO" id="GO:0016887">
    <property type="term" value="F:ATP hydrolysis activity"/>
    <property type="evidence" value="ECO:0007669"/>
    <property type="project" value="InterPro"/>
</dbReference>
<evidence type="ECO:0000313" key="6">
    <source>
        <dbReference type="EMBL" id="GEM04129.1"/>
    </source>
</evidence>
<dbReference type="EMBL" id="FPAI01000009">
    <property type="protein sequence ID" value="SFS75946.1"/>
    <property type="molecule type" value="Genomic_DNA"/>
</dbReference>
<evidence type="ECO:0000313" key="7">
    <source>
        <dbReference type="EMBL" id="SFS75946.1"/>
    </source>
</evidence>
<dbReference type="SUPFAM" id="SSF52540">
    <property type="entry name" value="P-loop containing nucleoside triphosphate hydrolases"/>
    <property type="match status" value="1"/>
</dbReference>
<dbReference type="InterPro" id="IPR027417">
    <property type="entry name" value="P-loop_NTPase"/>
</dbReference>
<comment type="similarity">
    <text evidence="1">Belongs to the SMC family. SbcC subfamily.</text>
</comment>
<comment type="subunit">
    <text evidence="2">Heterodimer of SbcC and SbcD.</text>
</comment>
<dbReference type="EMBL" id="BJWJ01000008">
    <property type="protein sequence ID" value="GEM04129.1"/>
    <property type="molecule type" value="Genomic_DNA"/>
</dbReference>
<reference evidence="6 9" key="2">
    <citation type="submission" date="2019-07" db="EMBL/GenBank/DDBJ databases">
        <title>Whole genome shotgun sequence of Halolactibacillus miurensis NBRC 100873.</title>
        <authorList>
            <person name="Hosoyama A."/>
            <person name="Uohara A."/>
            <person name="Ohji S."/>
            <person name="Ichikawa N."/>
        </authorList>
    </citation>
    <scope>NUCLEOTIDE SEQUENCE [LARGE SCALE GENOMIC DNA]</scope>
    <source>
        <strain evidence="6 9">NBRC 100873</strain>
    </source>
</reference>
<dbReference type="Proteomes" id="UP000199139">
    <property type="component" value="Unassembled WGS sequence"/>
</dbReference>
<evidence type="ECO:0000256" key="4">
    <source>
        <dbReference type="SAM" id="Coils"/>
    </source>
</evidence>
<keyword evidence="4" id="KW-0175">Coiled coil</keyword>
<gene>
    <name evidence="6" type="ORF">HMI01_11170</name>
    <name evidence="7" type="ORF">SAMN05421668_10925</name>
</gene>
<evidence type="ECO:0000256" key="2">
    <source>
        <dbReference type="ARBA" id="ARBA00011322"/>
    </source>
</evidence>
<dbReference type="InterPro" id="IPR038729">
    <property type="entry name" value="Rad50/SbcC_AAA"/>
</dbReference>
<evidence type="ECO:0000313" key="8">
    <source>
        <dbReference type="Proteomes" id="UP000199139"/>
    </source>
</evidence>
<evidence type="ECO:0000256" key="3">
    <source>
        <dbReference type="ARBA" id="ARBA00013368"/>
    </source>
</evidence>
<keyword evidence="9" id="KW-1185">Reference proteome</keyword>
<protein>
    <recommendedName>
        <fullName evidence="3">Nuclease SbcCD subunit C</fullName>
    </recommendedName>
</protein>
<dbReference type="PANTHER" id="PTHR32114">
    <property type="entry name" value="ABC TRANSPORTER ABCH.3"/>
    <property type="match status" value="1"/>
</dbReference>
<organism evidence="7 8">
    <name type="scientific">Halolactibacillus miurensis</name>
    <dbReference type="NCBI Taxonomy" id="306541"/>
    <lineage>
        <taxon>Bacteria</taxon>
        <taxon>Bacillati</taxon>
        <taxon>Bacillota</taxon>
        <taxon>Bacilli</taxon>
        <taxon>Bacillales</taxon>
        <taxon>Bacillaceae</taxon>
        <taxon>Halolactibacillus</taxon>
    </lineage>
</organism>